<dbReference type="RefSeq" id="XP_017783074.1">
    <property type="nucleotide sequence ID" value="XM_017927585.1"/>
</dbReference>
<feature type="domain" description="SAM" evidence="5">
    <location>
        <begin position="738"/>
        <end position="784"/>
    </location>
</feature>
<dbReference type="SUPFAM" id="SSF50978">
    <property type="entry name" value="WD40 repeat-like"/>
    <property type="match status" value="3"/>
</dbReference>
<dbReference type="RefSeq" id="XP_017783075.1">
    <property type="nucleotide sequence ID" value="XM_017927586.1"/>
</dbReference>
<keyword evidence="7" id="KW-1185">Reference proteome</keyword>
<dbReference type="InterPro" id="IPR001680">
    <property type="entry name" value="WD40_rpt"/>
</dbReference>
<keyword evidence="3" id="KW-0677">Repeat</keyword>
<dbReference type="InterPro" id="IPR001660">
    <property type="entry name" value="SAM"/>
</dbReference>
<dbReference type="Gene3D" id="2.130.10.10">
    <property type="entry name" value="YVTN repeat-like/Quinoprotein amine dehydrogenase"/>
    <property type="match status" value="6"/>
</dbReference>
<keyword evidence="2 4" id="KW-0853">WD repeat</keyword>
<feature type="repeat" description="WD" evidence="4">
    <location>
        <begin position="118"/>
        <end position="159"/>
    </location>
</feature>
<evidence type="ECO:0000256" key="2">
    <source>
        <dbReference type="ARBA" id="ARBA00022574"/>
    </source>
</evidence>
<evidence type="ECO:0000313" key="8">
    <source>
        <dbReference type="RefSeq" id="XP_017783074.1"/>
    </source>
</evidence>
<dbReference type="PROSITE" id="PS50294">
    <property type="entry name" value="WD_REPEATS_REGION"/>
    <property type="match status" value="9"/>
</dbReference>
<feature type="repeat" description="WD" evidence="4">
    <location>
        <begin position="319"/>
        <end position="360"/>
    </location>
</feature>
<dbReference type="PROSITE" id="PS00678">
    <property type="entry name" value="WD_REPEATS_1"/>
    <property type="match status" value="5"/>
</dbReference>
<dbReference type="Pfam" id="PF00400">
    <property type="entry name" value="WD40"/>
    <property type="match status" value="12"/>
</dbReference>
<dbReference type="InterPro" id="IPR013083">
    <property type="entry name" value="Znf_RING/FYVE/PHD"/>
</dbReference>
<evidence type="ECO:0000256" key="1">
    <source>
        <dbReference type="ARBA" id="ARBA00020894"/>
    </source>
</evidence>
<dbReference type="InterPro" id="IPR013761">
    <property type="entry name" value="SAM/pointed_sf"/>
</dbReference>
<feature type="repeat" description="WD" evidence="4">
    <location>
        <begin position="488"/>
        <end position="529"/>
    </location>
</feature>
<feature type="repeat" description="WD" evidence="4">
    <location>
        <begin position="75"/>
        <end position="116"/>
    </location>
</feature>
<feature type="repeat" description="WD" evidence="4">
    <location>
        <begin position="29"/>
        <end position="60"/>
    </location>
</feature>
<evidence type="ECO:0000259" key="6">
    <source>
        <dbReference type="PROSITE" id="PS51698"/>
    </source>
</evidence>
<dbReference type="Gene3D" id="1.10.150.50">
    <property type="entry name" value="Transcription Factor, Ets-1"/>
    <property type="match status" value="1"/>
</dbReference>
<dbReference type="SMART" id="SM00320">
    <property type="entry name" value="WD40"/>
    <property type="match status" value="14"/>
</dbReference>
<dbReference type="PROSITE" id="PS51698">
    <property type="entry name" value="U_BOX"/>
    <property type="match status" value="1"/>
</dbReference>
<reference evidence="8 9" key="1">
    <citation type="submission" date="2025-05" db="UniProtKB">
        <authorList>
            <consortium name="RefSeq"/>
        </authorList>
    </citation>
    <scope>IDENTIFICATION</scope>
    <source>
        <tissue evidence="8 9">Whole Larva</tissue>
    </source>
</reference>
<dbReference type="InterPro" id="IPR036322">
    <property type="entry name" value="WD40_repeat_dom_sf"/>
</dbReference>
<name>A0ABM1N8C4_NICVS</name>
<evidence type="ECO:0000256" key="3">
    <source>
        <dbReference type="ARBA" id="ARBA00022737"/>
    </source>
</evidence>
<evidence type="ECO:0000256" key="4">
    <source>
        <dbReference type="PROSITE-ProRule" id="PRU00221"/>
    </source>
</evidence>
<dbReference type="PANTHER" id="PTHR46573">
    <property type="entry name" value="WD REPEAT, SAM AND U-BOX DOMAIN-CONTAINING PROTEIN 1"/>
    <property type="match status" value="1"/>
</dbReference>
<dbReference type="InterPro" id="IPR052085">
    <property type="entry name" value="WD-SAM-U-box"/>
</dbReference>
<gene>
    <name evidence="8 9" type="primary">LOC108567235</name>
</gene>
<dbReference type="SUPFAM" id="SSF57850">
    <property type="entry name" value="RING/U-box"/>
    <property type="match status" value="1"/>
</dbReference>
<feature type="repeat" description="WD" evidence="4">
    <location>
        <begin position="446"/>
        <end position="487"/>
    </location>
</feature>
<dbReference type="InterPro" id="IPR015943">
    <property type="entry name" value="WD40/YVTN_repeat-like_dom_sf"/>
</dbReference>
<feature type="repeat" description="WD" evidence="4">
    <location>
        <begin position="530"/>
        <end position="561"/>
    </location>
</feature>
<dbReference type="InterPro" id="IPR019775">
    <property type="entry name" value="WD40_repeat_CS"/>
</dbReference>
<evidence type="ECO:0000313" key="7">
    <source>
        <dbReference type="Proteomes" id="UP000695000"/>
    </source>
</evidence>
<dbReference type="SMART" id="SM00504">
    <property type="entry name" value="Ubox"/>
    <property type="match status" value="1"/>
</dbReference>
<feature type="repeat" description="WD" evidence="4">
    <location>
        <begin position="160"/>
        <end position="193"/>
    </location>
</feature>
<proteinExistence type="predicted"/>
<dbReference type="SUPFAM" id="SSF47769">
    <property type="entry name" value="SAM/Pointed domain"/>
    <property type="match status" value="1"/>
</dbReference>
<feature type="repeat" description="WD" evidence="4">
    <location>
        <begin position="681"/>
        <end position="714"/>
    </location>
</feature>
<evidence type="ECO:0000259" key="5">
    <source>
        <dbReference type="PROSITE" id="PS50105"/>
    </source>
</evidence>
<protein>
    <recommendedName>
        <fullName evidence="1">WD repeat, SAM and U-box domain-containing protein 1</fullName>
    </recommendedName>
</protein>
<feature type="domain" description="U-box" evidence="6">
    <location>
        <begin position="815"/>
        <end position="887"/>
    </location>
</feature>
<dbReference type="InterPro" id="IPR003613">
    <property type="entry name" value="Ubox_domain"/>
</dbReference>
<dbReference type="PROSITE" id="PS50082">
    <property type="entry name" value="WD_REPEATS_2"/>
    <property type="match status" value="11"/>
</dbReference>
<dbReference type="InterPro" id="IPR020472">
    <property type="entry name" value="WD40_PAC1"/>
</dbReference>
<accession>A0ABM1N8C4</accession>
<dbReference type="Gene3D" id="3.30.40.10">
    <property type="entry name" value="Zinc/RING finger domain, C3HC4 (zinc finger)"/>
    <property type="match status" value="1"/>
</dbReference>
<sequence>MRKVSGTRQWFCLNKMEVTIEKATILQCLTGHTSDVTSCDFGPNFMLVTGSSDKTVRIWEWSPGAGFVEKSFSPLRGHKYGVTSVKVSPQGSMVATASIDGTAILWNLHSGNKIHTMVQVNGDAIRVCRFAPDSSVLVTAGDNGAICIWDLVHRNLIRTIFQHEGTTQALAFTPDSQYLVSACSLECIYVWHLHDLVDTTDDAPKQPVASVDNAHDMGFLSMDISSLITTTDDPFVKSYQLAASGNSEIIKMWTITSLSVPKHKMISGCVTIEESGSLIGHTSVVTCVKFNSSGRNLVSSSLDKLVKLWDLNGACICTLKGHTRYVNSVAFSRDFTLVVSGSNDKSVIIWDLSGELNLNSEMVKAHHQLGCLLDGGDQENRMVMNAESEENSVTLIEKLDDIFEGAINSCSFHGDSMVATGSSDRLVRMFSVTEDLTLEEVTNSPIDSHSYAVNHVEFNKGGEMLATCSLDGWVNVWDAATADRIQSVPANKLSVRVCRFSPDSNWIITAGDDEIAVVWDVSSMEQICVLEGHSDAITCAAFSPDGNLIVTTCSNADFRLWFMDNQVYIEDGAHDLGILSCDFSENLEPIPNVDLLDSQNYLLVTSGNDSLVKLWSVAVEKIDNNLNHDSIQVKVWRCLQGHGGSVFCVRFSPVSGELVCSTATDRQARIWSVYSADCLHVLEHDSIVTSCAFSKSCTLLVTGCFDKTLWVWKLPQQLIFQSVVANKVKSRAKILPDWNNKDVLRWLKDVGLSEISETITLSALDGEKIMSLQDDEILANLELTEEQSEVFAKELNWLKKDERQFNSSYWSKINEIPEEFICPITQEIMRDPVKISDGFTYERRAITEWFMSGKYTSPMTNGVLSNTDISSNVELRNAIRTFLYDEE</sequence>
<feature type="repeat" description="WD" evidence="4">
    <location>
        <begin position="278"/>
        <end position="312"/>
    </location>
</feature>
<dbReference type="Proteomes" id="UP000695000">
    <property type="component" value="Unplaced"/>
</dbReference>
<organism evidence="7 8">
    <name type="scientific">Nicrophorus vespilloides</name>
    <name type="common">Boreal carrion beetle</name>
    <dbReference type="NCBI Taxonomy" id="110193"/>
    <lineage>
        <taxon>Eukaryota</taxon>
        <taxon>Metazoa</taxon>
        <taxon>Ecdysozoa</taxon>
        <taxon>Arthropoda</taxon>
        <taxon>Hexapoda</taxon>
        <taxon>Insecta</taxon>
        <taxon>Pterygota</taxon>
        <taxon>Neoptera</taxon>
        <taxon>Endopterygota</taxon>
        <taxon>Coleoptera</taxon>
        <taxon>Polyphaga</taxon>
        <taxon>Staphyliniformia</taxon>
        <taxon>Silphidae</taxon>
        <taxon>Nicrophorinae</taxon>
        <taxon>Nicrophorus</taxon>
    </lineage>
</organism>
<dbReference type="PANTHER" id="PTHR46573:SF1">
    <property type="entry name" value="WD REPEAT, SAM AND U-BOX DOMAIN-CONTAINING PROTEIN 1"/>
    <property type="match status" value="1"/>
</dbReference>
<dbReference type="GeneID" id="108567235"/>
<dbReference type="PROSITE" id="PS50105">
    <property type="entry name" value="SAM_DOMAIN"/>
    <property type="match status" value="1"/>
</dbReference>
<dbReference type="CDD" id="cd00200">
    <property type="entry name" value="WD40"/>
    <property type="match status" value="3"/>
</dbReference>
<evidence type="ECO:0000313" key="9">
    <source>
        <dbReference type="RefSeq" id="XP_017783075.1"/>
    </source>
</evidence>
<dbReference type="Pfam" id="PF04564">
    <property type="entry name" value="U-box"/>
    <property type="match status" value="1"/>
</dbReference>
<dbReference type="CDD" id="cd16655">
    <property type="entry name" value="RING-Ubox_WDSUB1-like"/>
    <property type="match status" value="1"/>
</dbReference>
<dbReference type="PRINTS" id="PR00320">
    <property type="entry name" value="GPROTEINBRPT"/>
</dbReference>
<feature type="repeat" description="WD" evidence="4">
    <location>
        <begin position="639"/>
        <end position="681"/>
    </location>
</feature>